<dbReference type="EMBL" id="CARXXK010000005">
    <property type="protein sequence ID" value="CAI6369460.1"/>
    <property type="molecule type" value="Genomic_DNA"/>
</dbReference>
<dbReference type="AlphaFoldDB" id="A0AAV0XLY8"/>
<protein>
    <submittedName>
        <fullName evidence="3">Uncharacterized protein</fullName>
    </submittedName>
</protein>
<evidence type="ECO:0000313" key="4">
    <source>
        <dbReference type="Proteomes" id="UP001160148"/>
    </source>
</evidence>
<reference evidence="3 4" key="1">
    <citation type="submission" date="2023-01" db="EMBL/GenBank/DDBJ databases">
        <authorList>
            <person name="Whitehead M."/>
        </authorList>
    </citation>
    <scope>NUCLEOTIDE SEQUENCE [LARGE SCALE GENOMIC DNA]</scope>
</reference>
<dbReference type="Proteomes" id="UP001160148">
    <property type="component" value="Unassembled WGS sequence"/>
</dbReference>
<keyword evidence="4" id="KW-1185">Reference proteome</keyword>
<organism evidence="3 4">
    <name type="scientific">Macrosiphum euphorbiae</name>
    <name type="common">potato aphid</name>
    <dbReference type="NCBI Taxonomy" id="13131"/>
    <lineage>
        <taxon>Eukaryota</taxon>
        <taxon>Metazoa</taxon>
        <taxon>Ecdysozoa</taxon>
        <taxon>Arthropoda</taxon>
        <taxon>Hexapoda</taxon>
        <taxon>Insecta</taxon>
        <taxon>Pterygota</taxon>
        <taxon>Neoptera</taxon>
        <taxon>Paraneoptera</taxon>
        <taxon>Hemiptera</taxon>
        <taxon>Sternorrhyncha</taxon>
        <taxon>Aphidomorpha</taxon>
        <taxon>Aphidoidea</taxon>
        <taxon>Aphididae</taxon>
        <taxon>Macrosiphini</taxon>
        <taxon>Macrosiphum</taxon>
    </lineage>
</organism>
<gene>
    <name evidence="3" type="ORF">MEUPH1_LOCUS23695</name>
</gene>
<evidence type="ECO:0000313" key="3">
    <source>
        <dbReference type="EMBL" id="CAI6369460.1"/>
    </source>
</evidence>
<feature type="region of interest" description="Disordered" evidence="1">
    <location>
        <begin position="84"/>
        <end position="105"/>
    </location>
</feature>
<sequence>MKFALNVVTLYVIASMVPKTAPIQPFSDASRNFVLDVSANDHIWAKHLDVGIKFDPKNLSAAGRRVLVDLNVLKTTQAVTAIPVHEHGEEQTPGAEQTPGMEQTPYQEPVDEQQQGVLVARALHIVIEVATHYNTHGMALDFALDSMAKAIKCKTLTYILVQLYAIKKTQELQNDAITSQPSEVWNTLVHVLDKVAVLRESIDEEFELYQRWEVVATQVKAKDLPPDFEVFQNLVEKTLDKSCELCQFEQIKKHIQVDGAEIWESAVDTMKIFMKCQALLKEMFKEIPISTMNMKVWEHFLNKPEFIEPSEPSLPTEA</sequence>
<evidence type="ECO:0000256" key="2">
    <source>
        <dbReference type="SAM" id="SignalP"/>
    </source>
</evidence>
<feature type="signal peptide" evidence="2">
    <location>
        <begin position="1"/>
        <end position="22"/>
    </location>
</feature>
<accession>A0AAV0XLY8</accession>
<keyword evidence="2" id="KW-0732">Signal</keyword>
<evidence type="ECO:0000256" key="1">
    <source>
        <dbReference type="SAM" id="MobiDB-lite"/>
    </source>
</evidence>
<feature type="chain" id="PRO_5043987392" evidence="2">
    <location>
        <begin position="23"/>
        <end position="318"/>
    </location>
</feature>
<proteinExistence type="predicted"/>
<comment type="caution">
    <text evidence="3">The sequence shown here is derived from an EMBL/GenBank/DDBJ whole genome shotgun (WGS) entry which is preliminary data.</text>
</comment>
<name>A0AAV0XLY8_9HEMI</name>